<evidence type="ECO:0000313" key="2">
    <source>
        <dbReference type="Proteomes" id="UP000323597"/>
    </source>
</evidence>
<dbReference type="AlphaFoldDB" id="A0A5D2VZ26"/>
<gene>
    <name evidence="1" type="ORF">E1A91_D02G200800v1</name>
</gene>
<evidence type="ECO:0008006" key="3">
    <source>
        <dbReference type="Google" id="ProtNLM"/>
    </source>
</evidence>
<keyword evidence="2" id="KW-1185">Reference proteome</keyword>
<dbReference type="EMBL" id="CM017650">
    <property type="protein sequence ID" value="TYI94396.1"/>
    <property type="molecule type" value="Genomic_DNA"/>
</dbReference>
<reference evidence="1 2" key="1">
    <citation type="submission" date="2019-07" db="EMBL/GenBank/DDBJ databases">
        <title>WGS assembly of Gossypium mustelinum.</title>
        <authorList>
            <person name="Chen Z.J."/>
            <person name="Sreedasyam A."/>
            <person name="Ando A."/>
            <person name="Song Q."/>
            <person name="De L."/>
            <person name="Hulse-Kemp A."/>
            <person name="Ding M."/>
            <person name="Ye W."/>
            <person name="Kirkbride R."/>
            <person name="Jenkins J."/>
            <person name="Plott C."/>
            <person name="Lovell J."/>
            <person name="Lin Y.-M."/>
            <person name="Vaughn R."/>
            <person name="Liu B."/>
            <person name="Li W."/>
            <person name="Simpson S."/>
            <person name="Scheffler B."/>
            <person name="Saski C."/>
            <person name="Grover C."/>
            <person name="Hu G."/>
            <person name="Conover J."/>
            <person name="Carlson J."/>
            <person name="Shu S."/>
            <person name="Boston L."/>
            <person name="Williams M."/>
            <person name="Peterson D."/>
            <person name="Mcgee K."/>
            <person name="Jones D."/>
            <person name="Wendel J."/>
            <person name="Stelly D."/>
            <person name="Grimwood J."/>
            <person name="Schmutz J."/>
        </authorList>
    </citation>
    <scope>NUCLEOTIDE SEQUENCE [LARGE SCALE GENOMIC DNA]</scope>
    <source>
        <strain evidence="1">1408120.09</strain>
    </source>
</reference>
<protein>
    <recommendedName>
        <fullName evidence="3">Retrotransposon gag domain-containing protein</fullName>
    </recommendedName>
</protein>
<name>A0A5D2VZ26_GOSMU</name>
<dbReference type="Proteomes" id="UP000323597">
    <property type="component" value="Chromosome D02"/>
</dbReference>
<sequence length="83" mass="9918">MLTFRFEKLMMQEAETISEFYSKLYDLSNQAIALREDYSNTKLIRKVLRSRLEKFSIEVTTIDKAMDHESLTIDELIYLLQTF</sequence>
<organism evidence="1 2">
    <name type="scientific">Gossypium mustelinum</name>
    <name type="common">Cotton</name>
    <name type="synonym">Gossypium caicoense</name>
    <dbReference type="NCBI Taxonomy" id="34275"/>
    <lineage>
        <taxon>Eukaryota</taxon>
        <taxon>Viridiplantae</taxon>
        <taxon>Streptophyta</taxon>
        <taxon>Embryophyta</taxon>
        <taxon>Tracheophyta</taxon>
        <taxon>Spermatophyta</taxon>
        <taxon>Magnoliopsida</taxon>
        <taxon>eudicotyledons</taxon>
        <taxon>Gunneridae</taxon>
        <taxon>Pentapetalae</taxon>
        <taxon>rosids</taxon>
        <taxon>malvids</taxon>
        <taxon>Malvales</taxon>
        <taxon>Malvaceae</taxon>
        <taxon>Malvoideae</taxon>
        <taxon>Gossypium</taxon>
    </lineage>
</organism>
<evidence type="ECO:0000313" key="1">
    <source>
        <dbReference type="EMBL" id="TYI94396.1"/>
    </source>
</evidence>
<accession>A0A5D2VZ26</accession>
<proteinExistence type="predicted"/>
<feature type="non-terminal residue" evidence="1">
    <location>
        <position position="83"/>
    </location>
</feature>